<keyword evidence="3 4" id="KW-0238">DNA-binding</keyword>
<dbReference type="NCBIfam" id="TIGR00590">
    <property type="entry name" value="pcna"/>
    <property type="match status" value="1"/>
</dbReference>
<dbReference type="PRINTS" id="PR00339">
    <property type="entry name" value="PCNACYCLIN"/>
</dbReference>
<evidence type="ECO:0000256" key="3">
    <source>
        <dbReference type="ARBA" id="ARBA00023125"/>
    </source>
</evidence>
<dbReference type="Gene3D" id="3.70.10.10">
    <property type="match status" value="1"/>
</dbReference>
<dbReference type="InterPro" id="IPR046938">
    <property type="entry name" value="DNA_clamp_sf"/>
</dbReference>
<dbReference type="Pfam" id="PF02747">
    <property type="entry name" value="PCNA_C"/>
    <property type="match status" value="1"/>
</dbReference>
<dbReference type="Proteomes" id="UP000074294">
    <property type="component" value="Unassembled WGS sequence"/>
</dbReference>
<protein>
    <recommendedName>
        <fullName evidence="4">DNA polymerase sliding clamp</fullName>
    </recommendedName>
    <alternativeName>
        <fullName evidence="4">Proliferating cell nuclear antigen homolog</fullName>
        <shortName evidence="4">PCNA</shortName>
    </alternativeName>
</protein>
<dbReference type="PANTHER" id="PTHR11352:SF0">
    <property type="entry name" value="PROLIFERATING CELL NUCLEAR ANTIGEN"/>
    <property type="match status" value="1"/>
</dbReference>
<comment type="caution">
    <text evidence="9">The sequence shown here is derived from an EMBL/GenBank/DDBJ whole genome shotgun (WGS) entry which is preliminary data.</text>
</comment>
<dbReference type="GO" id="GO:0006275">
    <property type="term" value="P:regulation of DNA replication"/>
    <property type="evidence" value="ECO:0007669"/>
    <property type="project" value="UniProtKB-UniRule"/>
</dbReference>
<dbReference type="InterPro" id="IPR000730">
    <property type="entry name" value="Pr_cel_nuc_antig"/>
</dbReference>
<comment type="function">
    <text evidence="4">Sliding clamp subunit that acts as a moving platform for DNA processing. Responsible for tethering the catalytic subunit of DNA polymerase and other proteins to DNA during high-speed replication.</text>
</comment>
<name>A0A147JZ37_HADYE</name>
<reference evidence="9 10" key="1">
    <citation type="journal article" date="2016" name="Nat. Microbiol.">
        <title>Genomic inference of the metabolism of cosmopolitan subsurface Archaea, Hadesarchaea.</title>
        <authorList>
            <person name="Baker B.J."/>
            <person name="Saw J.H."/>
            <person name="Lind A.E."/>
            <person name="Lazar C.S."/>
            <person name="Hinrichs K.-U."/>
            <person name="Teske A.P."/>
            <person name="Ettema T.J."/>
        </authorList>
    </citation>
    <scope>NUCLEOTIDE SEQUENCE [LARGE SCALE GENOMIC DNA]</scope>
</reference>
<evidence type="ECO:0000256" key="1">
    <source>
        <dbReference type="ARBA" id="ARBA00010462"/>
    </source>
</evidence>
<comment type="function">
    <text evidence="6">Sliding clamp subunit. Responsible for tethering the catalytic subunit of DNA polymerase to DNA during high-speed replication.</text>
</comment>
<dbReference type="InterPro" id="IPR022649">
    <property type="entry name" value="Pr_cel_nuc_antig_C"/>
</dbReference>
<feature type="domain" description="Proliferating cell nuclear antigen PCNA N-terminal" evidence="7">
    <location>
        <begin position="1"/>
        <end position="112"/>
    </location>
</feature>
<dbReference type="InterPro" id="IPR022659">
    <property type="entry name" value="Pr_cel_nuc_antig_CS"/>
</dbReference>
<dbReference type="Pfam" id="PF00705">
    <property type="entry name" value="PCNA_N"/>
    <property type="match status" value="1"/>
</dbReference>
<evidence type="ECO:0000256" key="2">
    <source>
        <dbReference type="ARBA" id="ARBA00022705"/>
    </source>
</evidence>
<keyword evidence="2 4" id="KW-0235">DNA replication</keyword>
<evidence type="ECO:0000313" key="10">
    <source>
        <dbReference type="Proteomes" id="UP000074294"/>
    </source>
</evidence>
<dbReference type="PANTHER" id="PTHR11352">
    <property type="entry name" value="PROLIFERATING CELL NUCLEAR ANTIGEN"/>
    <property type="match status" value="1"/>
</dbReference>
<evidence type="ECO:0000259" key="8">
    <source>
        <dbReference type="Pfam" id="PF02747"/>
    </source>
</evidence>
<evidence type="ECO:0000256" key="4">
    <source>
        <dbReference type="HAMAP-Rule" id="MF_00317"/>
    </source>
</evidence>
<feature type="domain" description="Proliferating cell nuclear antigen PCNA C-terminal" evidence="8">
    <location>
        <begin position="128"/>
        <end position="246"/>
    </location>
</feature>
<dbReference type="PROSITE" id="PS01251">
    <property type="entry name" value="PCNA_1"/>
    <property type="match status" value="1"/>
</dbReference>
<comment type="similarity">
    <text evidence="1 4 5">Belongs to the PCNA family.</text>
</comment>
<dbReference type="HAMAP" id="MF_00317">
    <property type="entry name" value="DNApol_clamp_arch"/>
    <property type="match status" value="1"/>
</dbReference>
<evidence type="ECO:0000313" key="9">
    <source>
        <dbReference type="EMBL" id="KUO41761.1"/>
    </source>
</evidence>
<dbReference type="GO" id="GO:0003677">
    <property type="term" value="F:DNA binding"/>
    <property type="evidence" value="ECO:0007669"/>
    <property type="project" value="UniProtKB-UniRule"/>
</dbReference>
<dbReference type="EMBL" id="LQMQ01000014">
    <property type="protein sequence ID" value="KUO41761.1"/>
    <property type="molecule type" value="Genomic_DNA"/>
</dbReference>
<organism evidence="9 10">
    <name type="scientific">Hadarchaeum yellowstonense</name>
    <dbReference type="NCBI Taxonomy" id="1776334"/>
    <lineage>
        <taxon>Archaea</taxon>
        <taxon>Methanobacteriati</taxon>
        <taxon>Candidatus Hadarchaeota</taxon>
        <taxon>Candidatus Hadarchaeia</taxon>
        <taxon>Candidatus Hadarchaeales</taxon>
        <taxon>Candidatus Hadarchaeaceae</taxon>
        <taxon>Candidatus Hadarchaeum</taxon>
    </lineage>
</organism>
<dbReference type="GO" id="GO:0006272">
    <property type="term" value="P:leading strand elongation"/>
    <property type="evidence" value="ECO:0007669"/>
    <property type="project" value="TreeGrafter"/>
</dbReference>
<evidence type="ECO:0000256" key="6">
    <source>
        <dbReference type="RuleBase" id="RU003673"/>
    </source>
</evidence>
<dbReference type="GO" id="GO:0030337">
    <property type="term" value="F:DNA polymerase processivity factor activity"/>
    <property type="evidence" value="ECO:0007669"/>
    <property type="project" value="UniProtKB-UniRule"/>
</dbReference>
<sequence>MVSAKMSDPKVWKTCVGAMVNLIEEAAFKFSPEGVKMKAMDPSHVALVDFELPAAAFSEYSVKQPVTLGINLTEMDKILSRAKSDDELILELDEKMNRLAIVFKGTSTRRLSLPLIDVREAELQEPRIQFTAVAEILAGVIQDGLKDAELISDNVRFEISEEGFFITAEGDRGSTELKLCKGDKGLLKLSVKERARAMFNIKYLTDMTKAAGAADVIRISLGTDLPIQLDYPVAGGVGRLRFLLAPRVESE</sequence>
<evidence type="ECO:0000259" key="7">
    <source>
        <dbReference type="Pfam" id="PF00705"/>
    </source>
</evidence>
<accession>A0A147JZ37</accession>
<proteinExistence type="inferred from homology"/>
<dbReference type="STRING" id="1776334.APZ16_00350"/>
<dbReference type="CDD" id="cd00577">
    <property type="entry name" value="PCNA"/>
    <property type="match status" value="1"/>
</dbReference>
<comment type="subunit">
    <text evidence="4">Homotrimer. The subunits circularize to form a toroid; DNA passes through its center. Replication factor C (RFC) is required to load the toroid on the DNA.</text>
</comment>
<evidence type="ECO:0000256" key="5">
    <source>
        <dbReference type="RuleBase" id="RU003671"/>
    </source>
</evidence>
<dbReference type="SUPFAM" id="SSF55979">
    <property type="entry name" value="DNA clamp"/>
    <property type="match status" value="2"/>
</dbReference>
<dbReference type="AlphaFoldDB" id="A0A147JZ37"/>
<dbReference type="InterPro" id="IPR022648">
    <property type="entry name" value="Pr_cel_nuc_antig_N"/>
</dbReference>
<gene>
    <name evidence="4" type="primary">pcn</name>
    <name evidence="9" type="ORF">APZ16_00350</name>
</gene>